<dbReference type="Proteomes" id="UP001604277">
    <property type="component" value="Unassembled WGS sequence"/>
</dbReference>
<keyword evidence="2" id="KW-0732">Signal</keyword>
<sequence length="205" mass="22964">MDSKLHKLLSTILFLSTILRYMSTAIADECQYPCYPPPTGPGNNPPVATTPPSPPSSTTPEVGYFPNNPPSPYFGNGVVPPPPEPILPWFPFYYRNPPHEDQSPSMALRGTNIIVNFPILGNRKTGLFPFRICRQDYITPCVLKAIDSCGNACRQHLGLRIVEDDCGYNDVFNQTYCMCFYKCFDPPPPPFNLKDVTPPSRRLHV</sequence>
<gene>
    <name evidence="3" type="ORF">Fot_33339</name>
</gene>
<organism evidence="3 4">
    <name type="scientific">Forsythia ovata</name>
    <dbReference type="NCBI Taxonomy" id="205694"/>
    <lineage>
        <taxon>Eukaryota</taxon>
        <taxon>Viridiplantae</taxon>
        <taxon>Streptophyta</taxon>
        <taxon>Embryophyta</taxon>
        <taxon>Tracheophyta</taxon>
        <taxon>Spermatophyta</taxon>
        <taxon>Magnoliopsida</taxon>
        <taxon>eudicotyledons</taxon>
        <taxon>Gunneridae</taxon>
        <taxon>Pentapetalae</taxon>
        <taxon>asterids</taxon>
        <taxon>lamiids</taxon>
        <taxon>Lamiales</taxon>
        <taxon>Oleaceae</taxon>
        <taxon>Forsythieae</taxon>
        <taxon>Forsythia</taxon>
    </lineage>
</organism>
<dbReference type="PANTHER" id="PTHR37702">
    <property type="entry name" value="PROLINE-RICH FAMILY PROTEIN"/>
    <property type="match status" value="1"/>
</dbReference>
<feature type="signal peptide" evidence="2">
    <location>
        <begin position="1"/>
        <end position="27"/>
    </location>
</feature>
<feature type="chain" id="PRO_5044879459" evidence="2">
    <location>
        <begin position="28"/>
        <end position="205"/>
    </location>
</feature>
<evidence type="ECO:0000256" key="2">
    <source>
        <dbReference type="SAM" id="SignalP"/>
    </source>
</evidence>
<accession>A0ABD1TAE4</accession>
<proteinExistence type="predicted"/>
<name>A0ABD1TAE4_9LAMI</name>
<evidence type="ECO:0000313" key="3">
    <source>
        <dbReference type="EMBL" id="KAL2509692.1"/>
    </source>
</evidence>
<protein>
    <submittedName>
        <fullName evidence="3">Hydroxyproline-rich glycoprotein family protein</fullName>
    </submittedName>
</protein>
<feature type="compositionally biased region" description="Pro residues" evidence="1">
    <location>
        <begin position="41"/>
        <end position="57"/>
    </location>
</feature>
<keyword evidence="4" id="KW-1185">Reference proteome</keyword>
<dbReference type="AlphaFoldDB" id="A0ABD1TAE4"/>
<evidence type="ECO:0000313" key="4">
    <source>
        <dbReference type="Proteomes" id="UP001604277"/>
    </source>
</evidence>
<comment type="caution">
    <text evidence="3">The sequence shown here is derived from an EMBL/GenBank/DDBJ whole genome shotgun (WGS) entry which is preliminary data.</text>
</comment>
<reference evidence="4" key="1">
    <citation type="submission" date="2024-07" db="EMBL/GenBank/DDBJ databases">
        <title>Two chromosome-level genome assemblies of Korean endemic species Abeliophyllum distichum and Forsythia ovata (Oleaceae).</title>
        <authorList>
            <person name="Jang H."/>
        </authorList>
    </citation>
    <scope>NUCLEOTIDE SEQUENCE [LARGE SCALE GENOMIC DNA]</scope>
</reference>
<dbReference type="PANTHER" id="PTHR37702:SF1">
    <property type="entry name" value="HYDROXYPROLINE-RICH GLYCOPROTEIN FAMILY PROTEIN"/>
    <property type="match status" value="1"/>
</dbReference>
<evidence type="ECO:0000256" key="1">
    <source>
        <dbReference type="SAM" id="MobiDB-lite"/>
    </source>
</evidence>
<dbReference type="EMBL" id="JBFOLJ010000009">
    <property type="protein sequence ID" value="KAL2509692.1"/>
    <property type="molecule type" value="Genomic_DNA"/>
</dbReference>
<feature type="region of interest" description="Disordered" evidence="1">
    <location>
        <begin position="41"/>
        <end position="62"/>
    </location>
</feature>